<evidence type="ECO:0000256" key="11">
    <source>
        <dbReference type="ARBA" id="ARBA00023269"/>
    </source>
</evidence>
<evidence type="ECO:0000256" key="8">
    <source>
        <dbReference type="ARBA" id="ARBA00022990"/>
    </source>
</evidence>
<evidence type="ECO:0000256" key="6">
    <source>
        <dbReference type="ARBA" id="ARBA00022454"/>
    </source>
</evidence>
<keyword evidence="10" id="KW-0539">Nucleus</keyword>
<organism evidence="13 14">
    <name type="scientific">Rhynchophorus ferrugineus</name>
    <name type="common">Red palm weevil</name>
    <name type="synonym">Curculio ferrugineus</name>
    <dbReference type="NCBI Taxonomy" id="354439"/>
    <lineage>
        <taxon>Eukaryota</taxon>
        <taxon>Metazoa</taxon>
        <taxon>Ecdysozoa</taxon>
        <taxon>Arthropoda</taxon>
        <taxon>Hexapoda</taxon>
        <taxon>Insecta</taxon>
        <taxon>Pterygota</taxon>
        <taxon>Neoptera</taxon>
        <taxon>Endopterygota</taxon>
        <taxon>Coleoptera</taxon>
        <taxon>Polyphaga</taxon>
        <taxon>Cucujiformia</taxon>
        <taxon>Curculionidae</taxon>
        <taxon>Dryophthorinae</taxon>
        <taxon>Rhynchophorus</taxon>
    </lineage>
</organism>
<evidence type="ECO:0000256" key="12">
    <source>
        <dbReference type="SAM" id="MobiDB-lite"/>
    </source>
</evidence>
<dbReference type="EMBL" id="JAACXV010014567">
    <property type="protein sequence ID" value="KAF7266083.1"/>
    <property type="molecule type" value="Genomic_DNA"/>
</dbReference>
<evidence type="ECO:0000256" key="7">
    <source>
        <dbReference type="ARBA" id="ARBA00022481"/>
    </source>
</evidence>
<evidence type="ECO:0000313" key="13">
    <source>
        <dbReference type="EMBL" id="KAF7266083.1"/>
    </source>
</evidence>
<dbReference type="GO" id="GO:0005634">
    <property type="term" value="C:nucleus"/>
    <property type="evidence" value="ECO:0007669"/>
    <property type="project" value="UniProtKB-SubCell"/>
</dbReference>
<comment type="function">
    <text evidence="1">Core component of nucleosome. Nucleosomes wrap and compact DNA into chromatin, limiting DNA accessibility to the cellular machineries which require DNA as a template. Histones thereby play a central role in transcription regulation, DNA repair, DNA replication and chromosomal stability. DNA accessibility is regulated via a complex set of post-translational modifications of histones, also called histone code, and nucleosome remodeling.</text>
</comment>
<dbReference type="Proteomes" id="UP000625711">
    <property type="component" value="Unassembled WGS sequence"/>
</dbReference>
<dbReference type="SUPFAM" id="SSF47113">
    <property type="entry name" value="Histone-fold"/>
    <property type="match status" value="1"/>
</dbReference>
<keyword evidence="7" id="KW-0488">Methylation</keyword>
<gene>
    <name evidence="13" type="ORF">GWI33_020560</name>
</gene>
<proteinExistence type="inferred from homology"/>
<feature type="region of interest" description="Disordered" evidence="12">
    <location>
        <begin position="67"/>
        <end position="155"/>
    </location>
</feature>
<dbReference type="AlphaFoldDB" id="A0A834M0D5"/>
<evidence type="ECO:0000256" key="10">
    <source>
        <dbReference type="ARBA" id="ARBA00023242"/>
    </source>
</evidence>
<keyword evidence="9" id="KW-0238">DNA-binding</keyword>
<comment type="caution">
    <text evidence="13">The sequence shown here is derived from an EMBL/GenBank/DDBJ whole genome shotgun (WGS) entry which is preliminary data.</text>
</comment>
<dbReference type="Gene3D" id="1.10.20.10">
    <property type="entry name" value="Histone, subunit A"/>
    <property type="match status" value="1"/>
</dbReference>
<evidence type="ECO:0000256" key="3">
    <source>
        <dbReference type="ARBA" id="ARBA00004286"/>
    </source>
</evidence>
<sequence length="155" mass="15829">MTGGGKDGKGLGKGGAKRHRRVLGYNIQVIAKPAIRRLARRGGVKRISGLIFEETSGVVKVSFKLAASARKGGGKKSTSASNAAANSSSSKAAKSDTAAKSPKSPSKAKKSNKAGPTKKPNAPKPKSAKTATSTVRVAAGEDAKSKHPVSPKKKK</sequence>
<dbReference type="InterPro" id="IPR019809">
    <property type="entry name" value="Histone_H4_CS"/>
</dbReference>
<dbReference type="InterPro" id="IPR001951">
    <property type="entry name" value="Histone_H4"/>
</dbReference>
<accession>A0A834M0D5</accession>
<protein>
    <recommendedName>
        <fullName evidence="5">Histone H4</fullName>
    </recommendedName>
</protein>
<evidence type="ECO:0000256" key="1">
    <source>
        <dbReference type="ARBA" id="ARBA00002001"/>
    </source>
</evidence>
<dbReference type="PRINTS" id="PR00623">
    <property type="entry name" value="HISTONEH4"/>
</dbReference>
<evidence type="ECO:0000256" key="4">
    <source>
        <dbReference type="ARBA" id="ARBA00006564"/>
    </source>
</evidence>
<feature type="compositionally biased region" description="Low complexity" evidence="12">
    <location>
        <begin position="67"/>
        <end position="105"/>
    </location>
</feature>
<dbReference type="InterPro" id="IPR009072">
    <property type="entry name" value="Histone-fold"/>
</dbReference>
<dbReference type="GO" id="GO:0003677">
    <property type="term" value="F:DNA binding"/>
    <property type="evidence" value="ECO:0007669"/>
    <property type="project" value="UniProtKB-KW"/>
</dbReference>
<dbReference type="PROSITE" id="PS00047">
    <property type="entry name" value="HISTONE_H4"/>
    <property type="match status" value="1"/>
</dbReference>
<evidence type="ECO:0000313" key="14">
    <source>
        <dbReference type="Proteomes" id="UP000625711"/>
    </source>
</evidence>
<name>A0A834M0D5_RHYFE</name>
<dbReference type="GO" id="GO:0030527">
    <property type="term" value="F:structural constituent of chromatin"/>
    <property type="evidence" value="ECO:0007669"/>
    <property type="project" value="InterPro"/>
</dbReference>
<keyword evidence="6" id="KW-0158">Chromosome</keyword>
<evidence type="ECO:0000256" key="2">
    <source>
        <dbReference type="ARBA" id="ARBA00004123"/>
    </source>
</evidence>
<reference evidence="13" key="1">
    <citation type="submission" date="2020-08" db="EMBL/GenBank/DDBJ databases">
        <title>Genome sequencing and assembly of the red palm weevil Rhynchophorus ferrugineus.</title>
        <authorList>
            <person name="Dias G.B."/>
            <person name="Bergman C.M."/>
            <person name="Manee M."/>
        </authorList>
    </citation>
    <scope>NUCLEOTIDE SEQUENCE</scope>
    <source>
        <strain evidence="13">AA-2017</strain>
        <tissue evidence="13">Whole larva</tissue>
    </source>
</reference>
<comment type="subcellular location">
    <subcellularLocation>
        <location evidence="3">Chromosome</location>
    </subcellularLocation>
    <subcellularLocation>
        <location evidence="2">Nucleus</location>
    </subcellularLocation>
</comment>
<dbReference type="GO" id="GO:0000786">
    <property type="term" value="C:nucleosome"/>
    <property type="evidence" value="ECO:0007669"/>
    <property type="project" value="UniProtKB-KW"/>
</dbReference>
<comment type="similarity">
    <text evidence="4">Belongs to the histone H4 family.</text>
</comment>
<keyword evidence="11" id="KW-0544">Nucleosome core</keyword>
<dbReference type="GO" id="GO:0046982">
    <property type="term" value="F:protein heterodimerization activity"/>
    <property type="evidence" value="ECO:0007669"/>
    <property type="project" value="InterPro"/>
</dbReference>
<evidence type="ECO:0000256" key="9">
    <source>
        <dbReference type="ARBA" id="ARBA00023125"/>
    </source>
</evidence>
<feature type="compositionally biased region" description="Low complexity" evidence="12">
    <location>
        <begin position="113"/>
        <end position="134"/>
    </location>
</feature>
<evidence type="ECO:0000256" key="5">
    <source>
        <dbReference type="ARBA" id="ARBA00020836"/>
    </source>
</evidence>
<feature type="compositionally biased region" description="Basic residues" evidence="12">
    <location>
        <begin position="146"/>
        <end position="155"/>
    </location>
</feature>
<keyword evidence="8" id="KW-0007">Acetylation</keyword>
<keyword evidence="14" id="KW-1185">Reference proteome</keyword>
<dbReference type="PANTHER" id="PTHR10484">
    <property type="entry name" value="HISTONE H4"/>
    <property type="match status" value="1"/>
</dbReference>